<proteinExistence type="predicted"/>
<gene>
    <name evidence="2" type="ORF">ACH5RR_018727</name>
</gene>
<organism evidence="2 3">
    <name type="scientific">Cinchona calisaya</name>
    <dbReference type="NCBI Taxonomy" id="153742"/>
    <lineage>
        <taxon>Eukaryota</taxon>
        <taxon>Viridiplantae</taxon>
        <taxon>Streptophyta</taxon>
        <taxon>Embryophyta</taxon>
        <taxon>Tracheophyta</taxon>
        <taxon>Spermatophyta</taxon>
        <taxon>Magnoliopsida</taxon>
        <taxon>eudicotyledons</taxon>
        <taxon>Gunneridae</taxon>
        <taxon>Pentapetalae</taxon>
        <taxon>asterids</taxon>
        <taxon>lamiids</taxon>
        <taxon>Gentianales</taxon>
        <taxon>Rubiaceae</taxon>
        <taxon>Cinchonoideae</taxon>
        <taxon>Cinchoneae</taxon>
        <taxon>Cinchona</taxon>
    </lineage>
</organism>
<evidence type="ECO:0000313" key="2">
    <source>
        <dbReference type="EMBL" id="KAL3520578.1"/>
    </source>
</evidence>
<evidence type="ECO:0000259" key="1">
    <source>
        <dbReference type="PROSITE" id="PS50181"/>
    </source>
</evidence>
<dbReference type="EMBL" id="JBJUIK010000008">
    <property type="protein sequence ID" value="KAL3520578.1"/>
    <property type="molecule type" value="Genomic_DNA"/>
</dbReference>
<dbReference type="Proteomes" id="UP001630127">
    <property type="component" value="Unassembled WGS sequence"/>
</dbReference>
<dbReference type="PANTHER" id="PTHR32278">
    <property type="entry name" value="F-BOX DOMAIN-CONTAINING PROTEIN"/>
    <property type="match status" value="1"/>
</dbReference>
<dbReference type="AlphaFoldDB" id="A0ABD2ZSF7"/>
<accession>A0ABD2ZSF7</accession>
<reference evidence="2 3" key="1">
    <citation type="submission" date="2024-11" db="EMBL/GenBank/DDBJ databases">
        <title>A near-complete genome assembly of Cinchona calisaya.</title>
        <authorList>
            <person name="Lian D.C."/>
            <person name="Zhao X.W."/>
            <person name="Wei L."/>
        </authorList>
    </citation>
    <scope>NUCLEOTIDE SEQUENCE [LARGE SCALE GENOMIC DNA]</scope>
    <source>
        <tissue evidence="2">Nenye</tissue>
    </source>
</reference>
<comment type="caution">
    <text evidence="2">The sequence shown here is derived from an EMBL/GenBank/DDBJ whole genome shotgun (WGS) entry which is preliminary data.</text>
</comment>
<keyword evidence="3" id="KW-1185">Reference proteome</keyword>
<dbReference type="PROSITE" id="PS50181">
    <property type="entry name" value="FBOX"/>
    <property type="match status" value="1"/>
</dbReference>
<name>A0ABD2ZSF7_9GENT</name>
<dbReference type="SUPFAM" id="SSF81383">
    <property type="entry name" value="F-box domain"/>
    <property type="match status" value="1"/>
</dbReference>
<dbReference type="InterPro" id="IPR036047">
    <property type="entry name" value="F-box-like_dom_sf"/>
</dbReference>
<dbReference type="InterPro" id="IPR025886">
    <property type="entry name" value="PP2-like"/>
</dbReference>
<sequence>MHISPRTILSSTVFPSIYTIPPSLLSSIPTPTGSTPPISPSIAQKHTLDKAKYTHKDTQKLDAKTEEYQNGDRSTDNGIDLYALPEGCIANALSFTSPRDACRLSLVGSTFRSAAQSDDVWERFLPADYRDNLSRSDEGINLLRSASLSKKQLFLHLCDHPVLIDGGTKSFSLEKCSGKKCYMLAARDLTIVWSDTPKYWKWTSLSMSRFTEVAELLSVFWLEIRGKINTSMLSLDTTYAAYLVFRLTSSYGLDSQPGEAEVGISGEEGKKQVVHLDPEGAQRLRQLRVPRSQRDQYGYQRAARRRLQQNMPADGVVQYAKQRGDGWMEIELGEIFIKGDENVDMEMNLMEVKGGHPKSGLVVEGIEVRPKEGTDQIVNT</sequence>
<feature type="domain" description="F-box" evidence="1">
    <location>
        <begin position="78"/>
        <end position="124"/>
    </location>
</feature>
<dbReference type="PANTHER" id="PTHR32278:SF111">
    <property type="entry name" value="F-BOX PROTEIN PP2-B12-RELATED"/>
    <property type="match status" value="1"/>
</dbReference>
<dbReference type="InterPro" id="IPR001810">
    <property type="entry name" value="F-box_dom"/>
</dbReference>
<protein>
    <recommendedName>
        <fullName evidence="1">F-box domain-containing protein</fullName>
    </recommendedName>
</protein>
<dbReference type="CDD" id="cd22162">
    <property type="entry name" value="F-box_AtSKIP3-like"/>
    <property type="match status" value="1"/>
</dbReference>
<dbReference type="Pfam" id="PF14299">
    <property type="entry name" value="PP2"/>
    <property type="match status" value="1"/>
</dbReference>
<evidence type="ECO:0000313" key="3">
    <source>
        <dbReference type="Proteomes" id="UP001630127"/>
    </source>
</evidence>